<dbReference type="EMBL" id="KN818237">
    <property type="protein sequence ID" value="KIL66326.1"/>
    <property type="molecule type" value="Genomic_DNA"/>
</dbReference>
<evidence type="ECO:0000313" key="1">
    <source>
        <dbReference type="EMBL" id="KIL66326.1"/>
    </source>
</evidence>
<organism evidence="1 2">
    <name type="scientific">Amanita muscaria (strain Koide BX008)</name>
    <dbReference type="NCBI Taxonomy" id="946122"/>
    <lineage>
        <taxon>Eukaryota</taxon>
        <taxon>Fungi</taxon>
        <taxon>Dikarya</taxon>
        <taxon>Basidiomycota</taxon>
        <taxon>Agaricomycotina</taxon>
        <taxon>Agaricomycetes</taxon>
        <taxon>Agaricomycetidae</taxon>
        <taxon>Agaricales</taxon>
        <taxon>Pluteineae</taxon>
        <taxon>Amanitaceae</taxon>
        <taxon>Amanita</taxon>
    </lineage>
</organism>
<name>A0A0C2XAI0_AMAMK</name>
<evidence type="ECO:0000313" key="2">
    <source>
        <dbReference type="Proteomes" id="UP000054549"/>
    </source>
</evidence>
<reference evidence="1 2" key="1">
    <citation type="submission" date="2014-04" db="EMBL/GenBank/DDBJ databases">
        <title>Evolutionary Origins and Diversification of the Mycorrhizal Mutualists.</title>
        <authorList>
            <consortium name="DOE Joint Genome Institute"/>
            <consortium name="Mycorrhizal Genomics Consortium"/>
            <person name="Kohler A."/>
            <person name="Kuo A."/>
            <person name="Nagy L.G."/>
            <person name="Floudas D."/>
            <person name="Copeland A."/>
            <person name="Barry K.W."/>
            <person name="Cichocki N."/>
            <person name="Veneault-Fourrey C."/>
            <person name="LaButti K."/>
            <person name="Lindquist E.A."/>
            <person name="Lipzen A."/>
            <person name="Lundell T."/>
            <person name="Morin E."/>
            <person name="Murat C."/>
            <person name="Riley R."/>
            <person name="Ohm R."/>
            <person name="Sun H."/>
            <person name="Tunlid A."/>
            <person name="Henrissat B."/>
            <person name="Grigoriev I.V."/>
            <person name="Hibbett D.S."/>
            <person name="Martin F."/>
        </authorList>
    </citation>
    <scope>NUCLEOTIDE SEQUENCE [LARGE SCALE GENOMIC DNA]</scope>
    <source>
        <strain evidence="1 2">Koide BX008</strain>
    </source>
</reference>
<protein>
    <submittedName>
        <fullName evidence="1">Uncharacterized protein</fullName>
    </submittedName>
</protein>
<keyword evidence="2" id="KW-1185">Reference proteome</keyword>
<feature type="non-terminal residue" evidence="1">
    <location>
        <position position="1"/>
    </location>
</feature>
<gene>
    <name evidence="1" type="ORF">M378DRAFT_62853</name>
</gene>
<dbReference type="AlphaFoldDB" id="A0A0C2XAI0"/>
<sequence>RKVICVSIMLNSSNRLSNALQTIIGLFLHAANAPETVRELLARIGLAISTTTTHNAINNLSIQAKQDTRTFGRTMRVLYAYDNVDIYLKHSIPTITDTDSLIHLTSAIALPL</sequence>
<dbReference type="HOGENOM" id="CLU_142990_0_0_1"/>
<accession>A0A0C2XAI0</accession>
<dbReference type="InParanoid" id="A0A0C2XAI0"/>
<dbReference type="Proteomes" id="UP000054549">
    <property type="component" value="Unassembled WGS sequence"/>
</dbReference>
<proteinExistence type="predicted"/>
<dbReference type="OrthoDB" id="4743193at2759"/>
<dbReference type="STRING" id="946122.A0A0C2XAI0"/>
<feature type="non-terminal residue" evidence="1">
    <location>
        <position position="112"/>
    </location>
</feature>